<evidence type="ECO:0000313" key="1">
    <source>
        <dbReference type="EMBL" id="GAI02274.1"/>
    </source>
</evidence>
<comment type="caution">
    <text evidence="1">The sequence shown here is derived from an EMBL/GenBank/DDBJ whole genome shotgun (WGS) entry which is preliminary data.</text>
</comment>
<organism evidence="1">
    <name type="scientific">marine sediment metagenome</name>
    <dbReference type="NCBI Taxonomy" id="412755"/>
    <lineage>
        <taxon>unclassified sequences</taxon>
        <taxon>metagenomes</taxon>
        <taxon>ecological metagenomes</taxon>
    </lineage>
</organism>
<reference evidence="1" key="1">
    <citation type="journal article" date="2014" name="Front. Microbiol.">
        <title>High frequency of phylogenetically diverse reductive dehalogenase-homologous genes in deep subseafloor sedimentary metagenomes.</title>
        <authorList>
            <person name="Kawai M."/>
            <person name="Futagami T."/>
            <person name="Toyoda A."/>
            <person name="Takaki Y."/>
            <person name="Nishi S."/>
            <person name="Hori S."/>
            <person name="Arai W."/>
            <person name="Tsubouchi T."/>
            <person name="Morono Y."/>
            <person name="Uchiyama I."/>
            <person name="Ito T."/>
            <person name="Fujiyama A."/>
            <person name="Inagaki F."/>
            <person name="Takami H."/>
        </authorList>
    </citation>
    <scope>NUCLEOTIDE SEQUENCE</scope>
    <source>
        <strain evidence="1">Expedition CK06-06</strain>
    </source>
</reference>
<feature type="non-terminal residue" evidence="1">
    <location>
        <position position="36"/>
    </location>
</feature>
<sequence>MLYVGILRAVNQIASADFVVGQHLPAAVHRSSIPGA</sequence>
<name>X1M7C1_9ZZZZ</name>
<accession>X1M7C1</accession>
<dbReference type="EMBL" id="BARV01012092">
    <property type="protein sequence ID" value="GAI02274.1"/>
    <property type="molecule type" value="Genomic_DNA"/>
</dbReference>
<protein>
    <submittedName>
        <fullName evidence="1">Uncharacterized protein</fullName>
    </submittedName>
</protein>
<dbReference type="AlphaFoldDB" id="X1M7C1"/>
<proteinExistence type="predicted"/>
<gene>
    <name evidence="1" type="ORF">S06H3_22577</name>
</gene>